<reference evidence="2" key="1">
    <citation type="journal article" date="2014" name="BMC Genomics">
        <title>Genome sequencing of two Neorhizobium galegae strains reveals a noeT gene responsible for the unusual acetylation of the nodulation factors.</title>
        <authorList>
            <person name="Osterman J."/>
            <person name="Marsh J."/>
            <person name="Laine P.K."/>
            <person name="Zeng Z."/>
            <person name="Alatalo E."/>
            <person name="Sullivan J.T."/>
            <person name="Young J.P."/>
            <person name="Thomas-Oates J."/>
            <person name="Paulin L."/>
            <person name="Lindstrom K."/>
        </authorList>
    </citation>
    <scope>NUCLEOTIDE SEQUENCE [LARGE SCALE GENOMIC DNA]</scope>
    <source>
        <strain evidence="2">HAMBI 540</strain>
    </source>
</reference>
<dbReference type="EMBL" id="HG938353">
    <property type="protein sequence ID" value="CDN47693.1"/>
    <property type="molecule type" value="Genomic_DNA"/>
</dbReference>
<protein>
    <recommendedName>
        <fullName evidence="3">DUF1127 domain-containing protein</fullName>
    </recommendedName>
</protein>
<dbReference type="KEGG" id="ngg:RG540_CH15170"/>
<proteinExistence type="predicted"/>
<keyword evidence="2" id="KW-1185">Reference proteome</keyword>
<gene>
    <name evidence="1" type="ORF">RG540_CH15170</name>
</gene>
<dbReference type="AlphaFoldDB" id="A0A068SN80"/>
<dbReference type="HOGENOM" id="CLU_193850_0_0_5"/>
<organism evidence="1 2">
    <name type="scientific">Neorhizobium galegae bv. orientalis str. HAMBI 540</name>
    <dbReference type="NCBI Taxonomy" id="1028800"/>
    <lineage>
        <taxon>Bacteria</taxon>
        <taxon>Pseudomonadati</taxon>
        <taxon>Pseudomonadota</taxon>
        <taxon>Alphaproteobacteria</taxon>
        <taxon>Hyphomicrobiales</taxon>
        <taxon>Rhizobiaceae</taxon>
        <taxon>Rhizobium/Agrobacterium group</taxon>
        <taxon>Neorhizobium</taxon>
    </lineage>
</organism>
<dbReference type="Proteomes" id="UP000028181">
    <property type="component" value="Chromosome I"/>
</dbReference>
<name>A0A068SN80_NEOGA</name>
<dbReference type="RefSeq" id="WP_038586217.1">
    <property type="nucleotide sequence ID" value="NZ_HG938353.1"/>
</dbReference>
<dbReference type="GeneID" id="24258480"/>
<evidence type="ECO:0000313" key="2">
    <source>
        <dbReference type="Proteomes" id="UP000028181"/>
    </source>
</evidence>
<accession>A0A068SN80</accession>
<evidence type="ECO:0008006" key="3">
    <source>
        <dbReference type="Google" id="ProtNLM"/>
    </source>
</evidence>
<dbReference type="eggNOG" id="ENOG5030PW5">
    <property type="taxonomic scope" value="Bacteria"/>
</dbReference>
<evidence type="ECO:0000313" key="1">
    <source>
        <dbReference type="EMBL" id="CDN47693.1"/>
    </source>
</evidence>
<sequence>MRESQFMVADTLSAAVHDLCREHGVWKTAGALLLAAWRRRQEVNQISDLSNRMRRDVGFPELEDDRGNVRFILWDLRL</sequence>
<dbReference type="PATRIC" id="fig|1028800.3.peg.1527"/>
<dbReference type="OrthoDB" id="8420205at2"/>